<keyword evidence="1" id="KW-1185">Reference proteome</keyword>
<organism evidence="1 2">
    <name type="scientific">Romanomermis culicivorax</name>
    <name type="common">Nematode worm</name>
    <dbReference type="NCBI Taxonomy" id="13658"/>
    <lineage>
        <taxon>Eukaryota</taxon>
        <taxon>Metazoa</taxon>
        <taxon>Ecdysozoa</taxon>
        <taxon>Nematoda</taxon>
        <taxon>Enoplea</taxon>
        <taxon>Dorylaimia</taxon>
        <taxon>Mermithida</taxon>
        <taxon>Mermithoidea</taxon>
        <taxon>Mermithidae</taxon>
        <taxon>Romanomermis</taxon>
    </lineage>
</organism>
<protein>
    <submittedName>
        <fullName evidence="2">Uncharacterized protein</fullName>
    </submittedName>
</protein>
<reference evidence="2" key="1">
    <citation type="submission" date="2022-11" db="UniProtKB">
        <authorList>
            <consortium name="WormBaseParasite"/>
        </authorList>
    </citation>
    <scope>IDENTIFICATION</scope>
</reference>
<dbReference type="AlphaFoldDB" id="A0A915HHG0"/>
<sequence>MYVWLKYLKAVHQGMKTILAILKFTRLGSRIEILKSTFPCQEVELKFRFLDDSLNIYDGTPQISV</sequence>
<dbReference type="Proteomes" id="UP000887565">
    <property type="component" value="Unplaced"/>
</dbReference>
<evidence type="ECO:0000313" key="2">
    <source>
        <dbReference type="WBParaSite" id="nRc.2.0.1.t01063-RA"/>
    </source>
</evidence>
<dbReference type="WBParaSite" id="nRc.2.0.1.t01063-RA">
    <property type="protein sequence ID" value="nRc.2.0.1.t01063-RA"/>
    <property type="gene ID" value="nRc.2.0.1.g01063"/>
</dbReference>
<evidence type="ECO:0000313" key="1">
    <source>
        <dbReference type="Proteomes" id="UP000887565"/>
    </source>
</evidence>
<proteinExistence type="predicted"/>
<accession>A0A915HHG0</accession>
<name>A0A915HHG0_ROMCU</name>